<protein>
    <recommendedName>
        <fullName evidence="4">Ribbon-helix-helix protein, copG family</fullName>
    </recommendedName>
</protein>
<organism evidence="2 3">
    <name type="scientific">Micromonospora humidisoli</name>
    <dbReference type="NCBI Taxonomy" id="2807622"/>
    <lineage>
        <taxon>Bacteria</taxon>
        <taxon>Bacillati</taxon>
        <taxon>Actinomycetota</taxon>
        <taxon>Actinomycetes</taxon>
        <taxon>Micromonosporales</taxon>
        <taxon>Micromonosporaceae</taxon>
        <taxon>Micromonospora</taxon>
    </lineage>
</organism>
<feature type="compositionally biased region" description="Basic and acidic residues" evidence="1">
    <location>
        <begin position="1"/>
        <end position="22"/>
    </location>
</feature>
<evidence type="ECO:0000256" key="1">
    <source>
        <dbReference type="SAM" id="MobiDB-lite"/>
    </source>
</evidence>
<accession>A0ABS2JAI3</accession>
<dbReference type="EMBL" id="JAFEUO010000003">
    <property type="protein sequence ID" value="MBM7083550.1"/>
    <property type="molecule type" value="Genomic_DNA"/>
</dbReference>
<proteinExistence type="predicted"/>
<feature type="compositionally biased region" description="Gly residues" evidence="1">
    <location>
        <begin position="25"/>
        <end position="37"/>
    </location>
</feature>
<reference evidence="2 3" key="1">
    <citation type="submission" date="2021-02" db="EMBL/GenBank/DDBJ databases">
        <authorList>
            <person name="Lee D.-H."/>
        </authorList>
    </citation>
    <scope>NUCLEOTIDE SEQUENCE [LARGE SCALE GENOMIC DNA]</scope>
    <source>
        <strain evidence="2 3">MMS20-R2-29</strain>
    </source>
</reference>
<dbReference type="RefSeq" id="WP_204958700.1">
    <property type="nucleotide sequence ID" value="NZ_JAFEUO010000003.1"/>
</dbReference>
<feature type="region of interest" description="Disordered" evidence="1">
    <location>
        <begin position="1"/>
        <end position="40"/>
    </location>
</feature>
<evidence type="ECO:0000313" key="2">
    <source>
        <dbReference type="EMBL" id="MBM7083550.1"/>
    </source>
</evidence>
<dbReference type="Proteomes" id="UP000809587">
    <property type="component" value="Unassembled WGS sequence"/>
</dbReference>
<gene>
    <name evidence="2" type="ORF">JQN84_13585</name>
</gene>
<evidence type="ECO:0008006" key="4">
    <source>
        <dbReference type="Google" id="ProtNLM"/>
    </source>
</evidence>
<name>A0ABS2JAI3_9ACTN</name>
<keyword evidence="3" id="KW-1185">Reference proteome</keyword>
<sequence>MGSRSSEDRRQANTEQPRDSQGDHPAGGGGGGGGGGSSLVRVTVNLAPRAVEALDQACEKTRDTKTDTINRALVVYNLVLELLERGGGRLKLETREGQTEIVHIL</sequence>
<evidence type="ECO:0000313" key="3">
    <source>
        <dbReference type="Proteomes" id="UP000809587"/>
    </source>
</evidence>
<comment type="caution">
    <text evidence="2">The sequence shown here is derived from an EMBL/GenBank/DDBJ whole genome shotgun (WGS) entry which is preliminary data.</text>
</comment>